<dbReference type="Proteomes" id="UP001632038">
    <property type="component" value="Unassembled WGS sequence"/>
</dbReference>
<gene>
    <name evidence="1" type="ORF">CASFOL_042904</name>
</gene>
<reference evidence="2" key="1">
    <citation type="journal article" date="2024" name="IScience">
        <title>Strigolactones Initiate the Formation of Haustorium-like Structures in Castilleja.</title>
        <authorList>
            <person name="Buerger M."/>
            <person name="Peterson D."/>
            <person name="Chory J."/>
        </authorList>
    </citation>
    <scope>NUCLEOTIDE SEQUENCE [LARGE SCALE GENOMIC DNA]</scope>
</reference>
<evidence type="ECO:0000313" key="2">
    <source>
        <dbReference type="Proteomes" id="UP001632038"/>
    </source>
</evidence>
<dbReference type="AlphaFoldDB" id="A0ABD3B794"/>
<dbReference type="EMBL" id="JAVIJP010000162">
    <property type="protein sequence ID" value="KAL3613213.1"/>
    <property type="molecule type" value="Genomic_DNA"/>
</dbReference>
<evidence type="ECO:0000313" key="1">
    <source>
        <dbReference type="EMBL" id="KAL3613213.1"/>
    </source>
</evidence>
<sequence length="62" mass="6729">MGYESAGSGARGCGGMLCWNNSRSHRRENVKRGTATGGSKSGRFSWFGECAKARHTDNTYII</sequence>
<organism evidence="1 2">
    <name type="scientific">Castilleja foliolosa</name>
    <dbReference type="NCBI Taxonomy" id="1961234"/>
    <lineage>
        <taxon>Eukaryota</taxon>
        <taxon>Viridiplantae</taxon>
        <taxon>Streptophyta</taxon>
        <taxon>Embryophyta</taxon>
        <taxon>Tracheophyta</taxon>
        <taxon>Spermatophyta</taxon>
        <taxon>Magnoliopsida</taxon>
        <taxon>eudicotyledons</taxon>
        <taxon>Gunneridae</taxon>
        <taxon>Pentapetalae</taxon>
        <taxon>asterids</taxon>
        <taxon>lamiids</taxon>
        <taxon>Lamiales</taxon>
        <taxon>Orobanchaceae</taxon>
        <taxon>Pedicularideae</taxon>
        <taxon>Castillejinae</taxon>
        <taxon>Castilleja</taxon>
    </lineage>
</organism>
<comment type="caution">
    <text evidence="1">The sequence shown here is derived from an EMBL/GenBank/DDBJ whole genome shotgun (WGS) entry which is preliminary data.</text>
</comment>
<keyword evidence="2" id="KW-1185">Reference proteome</keyword>
<accession>A0ABD3B794</accession>
<proteinExistence type="predicted"/>
<protein>
    <submittedName>
        <fullName evidence="1">Uncharacterized protein</fullName>
    </submittedName>
</protein>
<name>A0ABD3B794_9LAMI</name>